<evidence type="ECO:0000256" key="2">
    <source>
        <dbReference type="ARBA" id="ARBA00022448"/>
    </source>
</evidence>
<dbReference type="PROSITE" id="PS00217">
    <property type="entry name" value="SUGAR_TRANSPORT_2"/>
    <property type="match status" value="1"/>
</dbReference>
<keyword evidence="3" id="KW-1003">Cell membrane</keyword>
<feature type="transmembrane region" description="Helical" evidence="7">
    <location>
        <begin position="176"/>
        <end position="199"/>
    </location>
</feature>
<feature type="domain" description="Major facilitator superfamily (MFS) profile" evidence="8">
    <location>
        <begin position="42"/>
        <end position="454"/>
    </location>
</feature>
<dbReference type="Proteomes" id="UP000185151">
    <property type="component" value="Unassembled WGS sequence"/>
</dbReference>
<feature type="transmembrane region" description="Helical" evidence="7">
    <location>
        <begin position="281"/>
        <end position="300"/>
    </location>
</feature>
<feature type="transmembrane region" description="Helical" evidence="7">
    <location>
        <begin position="78"/>
        <end position="102"/>
    </location>
</feature>
<evidence type="ECO:0000259" key="8">
    <source>
        <dbReference type="PROSITE" id="PS50850"/>
    </source>
</evidence>
<dbReference type="EMBL" id="FSRU01000001">
    <property type="protein sequence ID" value="SIO36721.1"/>
    <property type="molecule type" value="Genomic_DNA"/>
</dbReference>
<sequence>MGMKAYGSGYAAEPIQSISLDDAGADQAASQAPVSPEQLRRAILTGGVGSALEYYDFAIFGLATALVFRHIFFPTLGANAGLLASFGTYGAGFLARPFGGLFFGSLGDRKGRKFVLLLTIAIMGVSTMLVGLLPSGPVGAVVLVALRLVQGFGAGAEQAGASTLMAEVSPVPRRGFFAALPFVGIFAGFGLATATFSVMQHTLGNDEILAWAWRLPFLASVVLIGVAVWIRLRLRESPVFLNLEGAREVVRSPMKTVMTTARRPVLAAVLMRFAEQGGSTIYTTIVIAFLGGTVATRMGVRSSDLATIGTTGALIATLASAITTPMFGALSDRIGRITVYRAGAIFMLLWSLPSWWMVSTGNPLWIAVAMFGGLAIGANSMLGAQCAHFAELFGNRCRYSGVALAREIGAVLSGGLAPVLGIYLVGLAGGAFWVMGVYTAVLATLTLIGVALSTETRGRDLTDLNDAIH</sequence>
<feature type="transmembrane region" description="Helical" evidence="7">
    <location>
        <begin position="403"/>
        <end position="425"/>
    </location>
</feature>
<feature type="transmembrane region" description="Helical" evidence="7">
    <location>
        <begin position="306"/>
        <end position="327"/>
    </location>
</feature>
<dbReference type="AlphaFoldDB" id="A0A1N6IXH8"/>
<proteinExistence type="predicted"/>
<evidence type="ECO:0000256" key="1">
    <source>
        <dbReference type="ARBA" id="ARBA00004651"/>
    </source>
</evidence>
<dbReference type="Gene3D" id="1.20.1250.20">
    <property type="entry name" value="MFS general substrate transporter like domains"/>
    <property type="match status" value="1"/>
</dbReference>
<evidence type="ECO:0000256" key="3">
    <source>
        <dbReference type="ARBA" id="ARBA00022475"/>
    </source>
</evidence>
<keyword evidence="10" id="KW-1185">Reference proteome</keyword>
<feature type="transmembrane region" description="Helical" evidence="7">
    <location>
        <begin position="339"/>
        <end position="358"/>
    </location>
</feature>
<dbReference type="PANTHER" id="PTHR43045">
    <property type="entry name" value="SHIKIMATE TRANSPORTER"/>
    <property type="match status" value="1"/>
</dbReference>
<evidence type="ECO:0000256" key="5">
    <source>
        <dbReference type="ARBA" id="ARBA00022989"/>
    </source>
</evidence>
<evidence type="ECO:0000256" key="7">
    <source>
        <dbReference type="SAM" id="Phobius"/>
    </source>
</evidence>
<evidence type="ECO:0000313" key="9">
    <source>
        <dbReference type="EMBL" id="SIO36721.1"/>
    </source>
</evidence>
<feature type="transmembrane region" description="Helical" evidence="7">
    <location>
        <begin position="54"/>
        <end position="72"/>
    </location>
</feature>
<dbReference type="PROSITE" id="PS50850">
    <property type="entry name" value="MFS"/>
    <property type="match status" value="1"/>
</dbReference>
<dbReference type="InterPro" id="IPR005828">
    <property type="entry name" value="MFS_sugar_transport-like"/>
</dbReference>
<dbReference type="Pfam" id="PF00083">
    <property type="entry name" value="Sugar_tr"/>
    <property type="match status" value="2"/>
</dbReference>
<evidence type="ECO:0000313" key="10">
    <source>
        <dbReference type="Proteomes" id="UP000185151"/>
    </source>
</evidence>
<keyword evidence="6 7" id="KW-0472">Membrane</keyword>
<keyword evidence="5 7" id="KW-1133">Transmembrane helix</keyword>
<dbReference type="InterPro" id="IPR005829">
    <property type="entry name" value="Sugar_transporter_CS"/>
</dbReference>
<keyword evidence="2" id="KW-0813">Transport</keyword>
<reference evidence="9 10" key="1">
    <citation type="submission" date="2016-11" db="EMBL/GenBank/DDBJ databases">
        <authorList>
            <person name="Jaros S."/>
            <person name="Januszkiewicz K."/>
            <person name="Wedrychowicz H."/>
        </authorList>
    </citation>
    <scope>NUCLEOTIDE SEQUENCE [LARGE SCALE GENOMIC DNA]</scope>
    <source>
        <strain evidence="9 10">GAS95</strain>
    </source>
</reference>
<accession>A0A1N6IXH8</accession>
<evidence type="ECO:0000256" key="4">
    <source>
        <dbReference type="ARBA" id="ARBA00022692"/>
    </source>
</evidence>
<dbReference type="PANTHER" id="PTHR43045:SF4">
    <property type="entry name" value="TRANSPORTER YDFJ-RELATED"/>
    <property type="match status" value="1"/>
</dbReference>
<organism evidence="9 10">
    <name type="scientific">Paraburkholderia phenazinium</name>
    <dbReference type="NCBI Taxonomy" id="60549"/>
    <lineage>
        <taxon>Bacteria</taxon>
        <taxon>Pseudomonadati</taxon>
        <taxon>Pseudomonadota</taxon>
        <taxon>Betaproteobacteria</taxon>
        <taxon>Burkholderiales</taxon>
        <taxon>Burkholderiaceae</taxon>
        <taxon>Paraburkholderia</taxon>
    </lineage>
</organism>
<feature type="transmembrane region" description="Helical" evidence="7">
    <location>
        <begin position="364"/>
        <end position="382"/>
    </location>
</feature>
<dbReference type="GO" id="GO:0005886">
    <property type="term" value="C:plasma membrane"/>
    <property type="evidence" value="ECO:0007669"/>
    <property type="project" value="UniProtKB-SubCell"/>
</dbReference>
<keyword evidence="4 7" id="KW-0812">Transmembrane</keyword>
<feature type="transmembrane region" description="Helical" evidence="7">
    <location>
        <begin position="211"/>
        <end position="230"/>
    </location>
</feature>
<dbReference type="GO" id="GO:0022857">
    <property type="term" value="F:transmembrane transporter activity"/>
    <property type="evidence" value="ECO:0007669"/>
    <property type="project" value="InterPro"/>
</dbReference>
<feature type="transmembrane region" description="Helical" evidence="7">
    <location>
        <begin position="431"/>
        <end position="452"/>
    </location>
</feature>
<gene>
    <name evidence="9" type="ORF">SAMN05444165_2586</name>
</gene>
<dbReference type="InterPro" id="IPR036259">
    <property type="entry name" value="MFS_trans_sf"/>
</dbReference>
<protein>
    <submittedName>
        <fullName evidence="9">MFS transporter, MHS family, metabolite:H+ symporter</fullName>
    </submittedName>
</protein>
<feature type="transmembrane region" description="Helical" evidence="7">
    <location>
        <begin position="114"/>
        <end position="132"/>
    </location>
</feature>
<evidence type="ECO:0000256" key="6">
    <source>
        <dbReference type="ARBA" id="ARBA00023136"/>
    </source>
</evidence>
<name>A0A1N6IXH8_9BURK</name>
<comment type="subcellular location">
    <subcellularLocation>
        <location evidence="1">Cell membrane</location>
        <topology evidence="1">Multi-pass membrane protein</topology>
    </subcellularLocation>
</comment>
<dbReference type="RefSeq" id="WP_253190058.1">
    <property type="nucleotide sequence ID" value="NZ_FSRU01000001.1"/>
</dbReference>
<dbReference type="InterPro" id="IPR020846">
    <property type="entry name" value="MFS_dom"/>
</dbReference>
<dbReference type="SUPFAM" id="SSF103473">
    <property type="entry name" value="MFS general substrate transporter"/>
    <property type="match status" value="1"/>
</dbReference>
<feature type="transmembrane region" description="Helical" evidence="7">
    <location>
        <begin position="138"/>
        <end position="156"/>
    </location>
</feature>